<evidence type="ECO:0000256" key="1">
    <source>
        <dbReference type="SAM" id="Phobius"/>
    </source>
</evidence>
<keyword evidence="1" id="KW-0812">Transmembrane</keyword>
<feature type="transmembrane region" description="Helical" evidence="1">
    <location>
        <begin position="87"/>
        <end position="104"/>
    </location>
</feature>
<keyword evidence="1" id="KW-0472">Membrane</keyword>
<dbReference type="Proteomes" id="UP000609874">
    <property type="component" value="Unassembled WGS sequence"/>
</dbReference>
<sequence length="122" mass="12990">MSVVLVLEALGLLGVAAWYVYNLLTATATSLGGAIFSLILIVAIAVWLLVVGHFLFRGMRWTRAAALVWQLFMIVIAVPTIQGGVVLAGLVLLLPAAAVLLLIFTKPVIAWTSGTKAEPKTY</sequence>
<accession>A0ABR8USL4</accession>
<comment type="caution">
    <text evidence="2">The sequence shown here is derived from an EMBL/GenBank/DDBJ whole genome shotgun (WGS) entry which is preliminary data.</text>
</comment>
<gene>
    <name evidence="2" type="ORF">H9639_08765</name>
</gene>
<evidence type="ECO:0008006" key="4">
    <source>
        <dbReference type="Google" id="ProtNLM"/>
    </source>
</evidence>
<organism evidence="2 3">
    <name type="scientific">Arthrobacter gallicola</name>
    <dbReference type="NCBI Taxonomy" id="2762225"/>
    <lineage>
        <taxon>Bacteria</taxon>
        <taxon>Bacillati</taxon>
        <taxon>Actinomycetota</taxon>
        <taxon>Actinomycetes</taxon>
        <taxon>Micrococcales</taxon>
        <taxon>Micrococcaceae</taxon>
        <taxon>Arthrobacter</taxon>
    </lineage>
</organism>
<feature type="transmembrane region" description="Helical" evidence="1">
    <location>
        <begin position="63"/>
        <end position="81"/>
    </location>
</feature>
<evidence type="ECO:0000313" key="2">
    <source>
        <dbReference type="EMBL" id="MBD7995385.1"/>
    </source>
</evidence>
<feature type="transmembrane region" description="Helical" evidence="1">
    <location>
        <begin position="33"/>
        <end position="56"/>
    </location>
</feature>
<dbReference type="EMBL" id="JACSQD010000003">
    <property type="protein sequence ID" value="MBD7995385.1"/>
    <property type="molecule type" value="Genomic_DNA"/>
</dbReference>
<keyword evidence="3" id="KW-1185">Reference proteome</keyword>
<name>A0ABR8USL4_9MICC</name>
<proteinExistence type="predicted"/>
<keyword evidence="1" id="KW-1133">Transmembrane helix</keyword>
<protein>
    <recommendedName>
        <fullName evidence="4">Integral membrane protein</fullName>
    </recommendedName>
</protein>
<reference evidence="2 3" key="1">
    <citation type="submission" date="2020-08" db="EMBL/GenBank/DDBJ databases">
        <title>A Genomic Blueprint of the Chicken Gut Microbiome.</title>
        <authorList>
            <person name="Gilroy R."/>
            <person name="Ravi A."/>
            <person name="Getino M."/>
            <person name="Pursley I."/>
            <person name="Horton D.L."/>
            <person name="Alikhan N.-F."/>
            <person name="Baker D."/>
            <person name="Gharbi K."/>
            <person name="Hall N."/>
            <person name="Watson M."/>
            <person name="Adriaenssens E.M."/>
            <person name="Foster-Nyarko E."/>
            <person name="Jarju S."/>
            <person name="Secka A."/>
            <person name="Antonio M."/>
            <person name="Oren A."/>
            <person name="Chaudhuri R."/>
            <person name="La Ragione R.M."/>
            <person name="Hildebrand F."/>
            <person name="Pallen M.J."/>
        </authorList>
    </citation>
    <scope>NUCLEOTIDE SEQUENCE [LARGE SCALE GENOMIC DNA]</scope>
    <source>
        <strain evidence="2 3">Sa2CUA1</strain>
    </source>
</reference>
<evidence type="ECO:0000313" key="3">
    <source>
        <dbReference type="Proteomes" id="UP000609874"/>
    </source>
</evidence>